<feature type="transmembrane region" description="Helical" evidence="1">
    <location>
        <begin position="73"/>
        <end position="93"/>
    </location>
</feature>
<name>A0ABS5I637_9GAMM</name>
<dbReference type="Pfam" id="PF04892">
    <property type="entry name" value="VanZ"/>
    <property type="match status" value="1"/>
</dbReference>
<gene>
    <name evidence="3" type="ORF">G3R48_16025</name>
</gene>
<dbReference type="NCBIfam" id="NF037970">
    <property type="entry name" value="vanZ_1"/>
    <property type="match status" value="1"/>
</dbReference>
<dbReference type="PANTHER" id="PTHR28008">
    <property type="entry name" value="DOMAIN PROTEIN, PUTATIVE (AFU_ORTHOLOGUE AFUA_3G10980)-RELATED"/>
    <property type="match status" value="1"/>
</dbReference>
<dbReference type="PANTHER" id="PTHR28008:SF1">
    <property type="entry name" value="DOMAIN PROTEIN, PUTATIVE (AFU_ORTHOLOGUE AFUA_3G10980)-RELATED"/>
    <property type="match status" value="1"/>
</dbReference>
<reference evidence="3 4" key="1">
    <citation type="submission" date="2020-02" db="EMBL/GenBank/DDBJ databases">
        <title>Shewanella WXL01 sp. nov., a marine bacterium isolated from green algae in Luhuitou Fringing Reef (Northern South China Sea).</title>
        <authorList>
            <person name="Wang X."/>
        </authorList>
    </citation>
    <scope>NUCLEOTIDE SEQUENCE [LARGE SCALE GENOMIC DNA]</scope>
    <source>
        <strain evidence="3 4">MCCC 1A01895</strain>
    </source>
</reference>
<feature type="domain" description="VanZ-like" evidence="2">
    <location>
        <begin position="22"/>
        <end position="119"/>
    </location>
</feature>
<sequence length="135" mass="15753">MLLHFLKRPLRLVMNYTNVFKLALLITFAVVSYLVFSKPNYPIYFTNMDKLGHAGSFFALSYLAYYAFKPKWYWLASILSLYAMMIEVIQSMLPYRRASIADVAADLAGITFFYLCLMLYSNVKDWYQTKAKTSD</sequence>
<accession>A0ABS5I637</accession>
<evidence type="ECO:0000259" key="2">
    <source>
        <dbReference type="Pfam" id="PF04892"/>
    </source>
</evidence>
<organism evidence="3 4">
    <name type="scientific">Shewanella intestini</name>
    <dbReference type="NCBI Taxonomy" id="2017544"/>
    <lineage>
        <taxon>Bacteria</taxon>
        <taxon>Pseudomonadati</taxon>
        <taxon>Pseudomonadota</taxon>
        <taxon>Gammaproteobacteria</taxon>
        <taxon>Alteromonadales</taxon>
        <taxon>Shewanellaceae</taxon>
        <taxon>Shewanella</taxon>
    </lineage>
</organism>
<keyword evidence="1" id="KW-0812">Transmembrane</keyword>
<dbReference type="InterPro" id="IPR006976">
    <property type="entry name" value="VanZ-like"/>
</dbReference>
<feature type="transmembrane region" description="Helical" evidence="1">
    <location>
        <begin position="99"/>
        <end position="120"/>
    </location>
</feature>
<comment type="caution">
    <text evidence="3">The sequence shown here is derived from an EMBL/GenBank/DDBJ whole genome shotgun (WGS) entry which is preliminary data.</text>
</comment>
<dbReference type="RefSeq" id="WP_153662115.1">
    <property type="nucleotide sequence ID" value="NZ_JAAIKR010000020.1"/>
</dbReference>
<feature type="transmembrane region" description="Helical" evidence="1">
    <location>
        <begin position="51"/>
        <end position="68"/>
    </location>
</feature>
<protein>
    <submittedName>
        <fullName evidence="3">VanZ family protein</fullName>
    </submittedName>
</protein>
<dbReference type="Proteomes" id="UP000811844">
    <property type="component" value="Unassembled WGS sequence"/>
</dbReference>
<keyword evidence="4" id="KW-1185">Reference proteome</keyword>
<keyword evidence="1" id="KW-1133">Transmembrane helix</keyword>
<feature type="transmembrane region" description="Helical" evidence="1">
    <location>
        <begin position="12"/>
        <end position="36"/>
    </location>
</feature>
<evidence type="ECO:0000313" key="3">
    <source>
        <dbReference type="EMBL" id="MBR9729481.1"/>
    </source>
</evidence>
<keyword evidence="1" id="KW-0472">Membrane</keyword>
<proteinExistence type="predicted"/>
<dbReference type="EMBL" id="JAAIKR010000020">
    <property type="protein sequence ID" value="MBR9729481.1"/>
    <property type="molecule type" value="Genomic_DNA"/>
</dbReference>
<evidence type="ECO:0000313" key="4">
    <source>
        <dbReference type="Proteomes" id="UP000811844"/>
    </source>
</evidence>
<evidence type="ECO:0000256" key="1">
    <source>
        <dbReference type="SAM" id="Phobius"/>
    </source>
</evidence>